<evidence type="ECO:0000313" key="2">
    <source>
        <dbReference type="Proteomes" id="UP000223606"/>
    </source>
</evidence>
<reference evidence="2" key="1">
    <citation type="submission" date="2017-09" db="EMBL/GenBank/DDBJ databases">
        <title>Genome sequence of Nannocystis excedens DSM 71.</title>
        <authorList>
            <person name="Blom J."/>
        </authorList>
    </citation>
    <scope>NUCLEOTIDE SEQUENCE [LARGE SCALE GENOMIC DNA]</scope>
    <source>
        <strain evidence="2">type strain: E19</strain>
    </source>
</reference>
<dbReference type="OrthoDB" id="8452883at2"/>
<dbReference type="Proteomes" id="UP000223606">
    <property type="component" value="Chromosome 1"/>
</dbReference>
<evidence type="ECO:0000313" key="1">
    <source>
        <dbReference type="EMBL" id="SON55798.1"/>
    </source>
</evidence>
<keyword evidence="2" id="KW-1185">Reference proteome</keyword>
<name>A0A2C9D6M4_9HYPH</name>
<organism evidence="1 2">
    <name type="scientific">Hartmannibacter diazotrophicus</name>
    <dbReference type="NCBI Taxonomy" id="1482074"/>
    <lineage>
        <taxon>Bacteria</taxon>
        <taxon>Pseudomonadati</taxon>
        <taxon>Pseudomonadota</taxon>
        <taxon>Alphaproteobacteria</taxon>
        <taxon>Hyphomicrobiales</taxon>
        <taxon>Pleomorphomonadaceae</taxon>
        <taxon>Hartmannibacter</taxon>
    </lineage>
</organism>
<accession>A0A2C9D6M4</accession>
<gene>
    <name evidence="1" type="ORF">HDIA_2257</name>
</gene>
<dbReference type="AlphaFoldDB" id="A0A2C9D6M4"/>
<sequence length="88" mass="9897">MPNVERALQMAIRYGGIDGDRHKAWVIDQMVRALTDCPMVEKSALDVNDNPYNYEEQGESEAYMKLVADACDGEDGPQTYPWDCGIKP</sequence>
<proteinExistence type="predicted"/>
<dbReference type="RefSeq" id="WP_099556257.1">
    <property type="nucleotide sequence ID" value="NZ_LT960614.1"/>
</dbReference>
<dbReference type="KEGG" id="hdi:HDIA_2257"/>
<dbReference type="EMBL" id="LT960614">
    <property type="protein sequence ID" value="SON55798.1"/>
    <property type="molecule type" value="Genomic_DNA"/>
</dbReference>
<protein>
    <submittedName>
        <fullName evidence="1">Uncharacterized protein</fullName>
    </submittedName>
</protein>